<gene>
    <name evidence="2" type="ORF">LCGC14_2266190</name>
</gene>
<dbReference type="SMART" id="SM00034">
    <property type="entry name" value="CLECT"/>
    <property type="match status" value="1"/>
</dbReference>
<organism evidence="2">
    <name type="scientific">marine sediment metagenome</name>
    <dbReference type="NCBI Taxonomy" id="412755"/>
    <lineage>
        <taxon>unclassified sequences</taxon>
        <taxon>metagenomes</taxon>
        <taxon>ecological metagenomes</taxon>
    </lineage>
</organism>
<name>A0A0F9FAM8_9ZZZZ</name>
<protein>
    <recommendedName>
        <fullName evidence="1">C-type lectin domain-containing protein</fullName>
    </recommendedName>
</protein>
<evidence type="ECO:0000313" key="2">
    <source>
        <dbReference type="EMBL" id="KKL54360.1"/>
    </source>
</evidence>
<sequence>VEAAAGEGVLGLYLLDVSILDAIAPLVTAVTGLPADGEADSTSPGSFSVQFSEDLLAETLNRTNPYIRYHDGHWYKITSSSQTWAEAEAEAQALGGHLVTINDAAEQAFVQQWFANWSPWIGLTDQDVEATWAWSSGEDVTFTNWYSGEPNDGDYRADYALLSGDGEWYDDRSYRTHWGLIEFDEADYPDADGDGIPDAFDVLPAETLNAFDLREAGIDGLFDTTDDRIYRLVLPSAYTAGTAVSLNVYDGPLGAGHYRLTVSDTITDPVDNALDGDADGTPGGPYHQVFDILDREGYVFEGRFNGVWAQAAELELTEDPIDSGYLYALGYGSLSPTGSEDIDYWQVDLQEGDYVSVSVDTPTSGVNPWFEFYNPSFTRQFYDYDAGPGLDAYYSGWQVPSDGTYYFRVRNQDTRYQGDYEVRVDVGRGIQAETDNNYHNDSIANADTLAPTSVGGGERVATVSGLIMATVPGWPDYGNVDEDYFRWGTVNAGNVVELTVSVPSISTLRPKVRLIDSDGNDVADETADATDGHFLATISEDGQYYALVEAAAGEGVLGLYLLDVSILDAIAPLVTSVTGLPADGEADSTSPGS</sequence>
<dbReference type="InterPro" id="IPR050111">
    <property type="entry name" value="C-type_lectin/snaclec_domain"/>
</dbReference>
<reference evidence="2" key="1">
    <citation type="journal article" date="2015" name="Nature">
        <title>Complex archaea that bridge the gap between prokaryotes and eukaryotes.</title>
        <authorList>
            <person name="Spang A."/>
            <person name="Saw J.H."/>
            <person name="Jorgensen S.L."/>
            <person name="Zaremba-Niedzwiedzka K."/>
            <person name="Martijn J."/>
            <person name="Lind A.E."/>
            <person name="van Eijk R."/>
            <person name="Schleper C."/>
            <person name="Guy L."/>
            <person name="Ettema T.J."/>
        </authorList>
    </citation>
    <scope>NUCLEOTIDE SEQUENCE</scope>
</reference>
<dbReference type="AlphaFoldDB" id="A0A0F9FAM8"/>
<dbReference type="SUPFAM" id="SSF56436">
    <property type="entry name" value="C-type lectin-like"/>
    <property type="match status" value="1"/>
</dbReference>
<dbReference type="InterPro" id="IPR016186">
    <property type="entry name" value="C-type_lectin-like/link_sf"/>
</dbReference>
<feature type="domain" description="C-type lectin" evidence="1">
    <location>
        <begin position="70"/>
        <end position="170"/>
    </location>
</feature>
<feature type="non-terminal residue" evidence="2">
    <location>
        <position position="593"/>
    </location>
</feature>
<dbReference type="InterPro" id="IPR034007">
    <property type="entry name" value="CTLD_bac"/>
</dbReference>
<dbReference type="Gene3D" id="3.10.100.10">
    <property type="entry name" value="Mannose-Binding Protein A, subunit A"/>
    <property type="match status" value="1"/>
</dbReference>
<dbReference type="InterPro" id="IPR016187">
    <property type="entry name" value="CTDL_fold"/>
</dbReference>
<dbReference type="CDD" id="cd03603">
    <property type="entry name" value="CLECT_VCBS"/>
    <property type="match status" value="1"/>
</dbReference>
<accession>A0A0F9FAM8</accession>
<dbReference type="InterPro" id="IPR001304">
    <property type="entry name" value="C-type_lectin-like"/>
</dbReference>
<proteinExistence type="predicted"/>
<dbReference type="Gene3D" id="2.60.120.380">
    <property type="match status" value="2"/>
</dbReference>
<evidence type="ECO:0000259" key="1">
    <source>
        <dbReference type="PROSITE" id="PS50041"/>
    </source>
</evidence>
<dbReference type="EMBL" id="LAZR01031227">
    <property type="protein sequence ID" value="KKL54360.1"/>
    <property type="molecule type" value="Genomic_DNA"/>
</dbReference>
<feature type="non-terminal residue" evidence="2">
    <location>
        <position position="1"/>
    </location>
</feature>
<dbReference type="Pfam" id="PF00059">
    <property type="entry name" value="Lectin_C"/>
    <property type="match status" value="1"/>
</dbReference>
<comment type="caution">
    <text evidence="2">The sequence shown here is derived from an EMBL/GenBank/DDBJ whole genome shotgun (WGS) entry which is preliminary data.</text>
</comment>
<dbReference type="PANTHER" id="PTHR22803">
    <property type="entry name" value="MANNOSE, PHOSPHOLIPASE, LECTIN RECEPTOR RELATED"/>
    <property type="match status" value="1"/>
</dbReference>
<dbReference type="PROSITE" id="PS50041">
    <property type="entry name" value="C_TYPE_LECTIN_2"/>
    <property type="match status" value="1"/>
</dbReference>